<dbReference type="Pfam" id="PF06133">
    <property type="entry name" value="Com_YlbF"/>
    <property type="match status" value="1"/>
</dbReference>
<dbReference type="Gene3D" id="1.20.1500.10">
    <property type="entry name" value="YheA/YmcA-like"/>
    <property type="match status" value="1"/>
</dbReference>
<reference evidence="2" key="1">
    <citation type="submission" date="2021-04" db="EMBL/GenBank/DDBJ databases">
        <title>Draft genome sequence of Xylanibacillus composti strain K13.</title>
        <authorList>
            <person name="Uke A."/>
            <person name="Chhe C."/>
            <person name="Baramee S."/>
            <person name="Kosugi A."/>
        </authorList>
    </citation>
    <scope>NUCLEOTIDE SEQUENCE</scope>
    <source>
        <strain evidence="2">K13</strain>
    </source>
</reference>
<dbReference type="InterPro" id="IPR052767">
    <property type="entry name" value="Bact_com_dev_regulator"/>
</dbReference>
<dbReference type="PANTHER" id="PTHR38448">
    <property type="entry name" value="REGULATORY PROTEIN YLBF-RELATED"/>
    <property type="match status" value="1"/>
</dbReference>
<sequence>MDGQSTGGQAPACSTMKVHYTRDLILREDIIAKAKEVAELMSSSEEVQLYRKAEKMIEQNEKVQSLIKQIKKKQKEIVGFEYFKNEEMIKKIEAEMDELQAELDGIPLVQQFQQTQTDINYMLQLVVSVIKDTLSEKINVDSGADLPPASCSD</sequence>
<keyword evidence="3" id="KW-1185">Reference proteome</keyword>
<name>A0A8J4H778_9BACL</name>
<dbReference type="SUPFAM" id="SSF158622">
    <property type="entry name" value="YheA/YmcA-like"/>
    <property type="match status" value="1"/>
</dbReference>
<keyword evidence="1" id="KW-0175">Coiled coil</keyword>
<protein>
    <recommendedName>
        <fullName evidence="4">Cell fate (Sporulation/competence/biofilm development) regulator YmcA (YheA/YmcA/DUF963 family)</fullName>
    </recommendedName>
</protein>
<dbReference type="EMBL" id="BOVK01000065">
    <property type="protein sequence ID" value="GIQ70996.1"/>
    <property type="molecule type" value="Genomic_DNA"/>
</dbReference>
<dbReference type="Proteomes" id="UP000677918">
    <property type="component" value="Unassembled WGS sequence"/>
</dbReference>
<dbReference type="PANTHER" id="PTHR38448:SF1">
    <property type="entry name" value="YLBF FAMILY REGULATOR"/>
    <property type="match status" value="1"/>
</dbReference>
<evidence type="ECO:0008006" key="4">
    <source>
        <dbReference type="Google" id="ProtNLM"/>
    </source>
</evidence>
<accession>A0A8J4H778</accession>
<dbReference type="AlphaFoldDB" id="A0A8J4H778"/>
<gene>
    <name evidence="2" type="ORF">XYCOK13_38200</name>
</gene>
<evidence type="ECO:0000313" key="3">
    <source>
        <dbReference type="Proteomes" id="UP000677918"/>
    </source>
</evidence>
<dbReference type="RefSeq" id="WP_244865266.1">
    <property type="nucleotide sequence ID" value="NZ_BOVK01000065.1"/>
</dbReference>
<feature type="coiled-coil region" evidence="1">
    <location>
        <begin position="53"/>
        <end position="102"/>
    </location>
</feature>
<dbReference type="InterPro" id="IPR023378">
    <property type="entry name" value="YheA/YmcA-like_dom_sf"/>
</dbReference>
<organism evidence="2 3">
    <name type="scientific">Xylanibacillus composti</name>
    <dbReference type="NCBI Taxonomy" id="1572762"/>
    <lineage>
        <taxon>Bacteria</taxon>
        <taxon>Bacillati</taxon>
        <taxon>Bacillota</taxon>
        <taxon>Bacilli</taxon>
        <taxon>Bacillales</taxon>
        <taxon>Paenibacillaceae</taxon>
        <taxon>Xylanibacillus</taxon>
    </lineage>
</organism>
<evidence type="ECO:0000256" key="1">
    <source>
        <dbReference type="SAM" id="Coils"/>
    </source>
</evidence>
<comment type="caution">
    <text evidence="2">The sequence shown here is derived from an EMBL/GenBank/DDBJ whole genome shotgun (WGS) entry which is preliminary data.</text>
</comment>
<proteinExistence type="predicted"/>
<evidence type="ECO:0000313" key="2">
    <source>
        <dbReference type="EMBL" id="GIQ70996.1"/>
    </source>
</evidence>
<dbReference type="InterPro" id="IPR010368">
    <property type="entry name" value="Com_YlbF"/>
</dbReference>